<dbReference type="AlphaFoldDB" id="A0A554XJY0"/>
<gene>
    <name evidence="7 9" type="primary">gloB</name>
    <name evidence="9" type="ORF">Tchar_00182</name>
</gene>
<comment type="cofactor">
    <cofactor evidence="7">
        <name>Zn(2+)</name>
        <dbReference type="ChEBI" id="CHEBI:29105"/>
    </cofactor>
    <text evidence="7">Binds 2 Zn(2+) ions per subunit.</text>
</comment>
<keyword evidence="6 7" id="KW-0862">Zinc</keyword>
<feature type="binding site" evidence="7">
    <location>
        <position position="116"/>
    </location>
    <ligand>
        <name>Zn(2+)</name>
        <dbReference type="ChEBI" id="CHEBI:29105"/>
        <label>1</label>
    </ligand>
</feature>
<dbReference type="GO" id="GO:0004416">
    <property type="term" value="F:hydroxyacylglutathione hydrolase activity"/>
    <property type="evidence" value="ECO:0007669"/>
    <property type="project" value="UniProtKB-UniRule"/>
</dbReference>
<evidence type="ECO:0000256" key="4">
    <source>
        <dbReference type="ARBA" id="ARBA00022723"/>
    </source>
</evidence>
<dbReference type="Pfam" id="PF00753">
    <property type="entry name" value="Lactamase_B"/>
    <property type="match status" value="1"/>
</dbReference>
<dbReference type="GO" id="GO:0019243">
    <property type="term" value="P:methylglyoxal catabolic process to D-lactate via S-lactoyl-glutathione"/>
    <property type="evidence" value="ECO:0007669"/>
    <property type="project" value="UniProtKB-UniRule"/>
</dbReference>
<evidence type="ECO:0000256" key="1">
    <source>
        <dbReference type="ARBA" id="ARBA00001623"/>
    </source>
</evidence>
<evidence type="ECO:0000256" key="5">
    <source>
        <dbReference type="ARBA" id="ARBA00022801"/>
    </source>
</evidence>
<evidence type="ECO:0000259" key="8">
    <source>
        <dbReference type="SMART" id="SM00849"/>
    </source>
</evidence>
<evidence type="ECO:0000313" key="10">
    <source>
        <dbReference type="Proteomes" id="UP000318294"/>
    </source>
</evidence>
<evidence type="ECO:0000256" key="7">
    <source>
        <dbReference type="HAMAP-Rule" id="MF_01374"/>
    </source>
</evidence>
<dbReference type="PANTHER" id="PTHR43705:SF1">
    <property type="entry name" value="HYDROXYACYLGLUTATHIONE HYDROLASE GLOB"/>
    <property type="match status" value="1"/>
</dbReference>
<dbReference type="SMART" id="SM00849">
    <property type="entry name" value="Lactamase_B"/>
    <property type="match status" value="1"/>
</dbReference>
<dbReference type="InterPro" id="IPR050110">
    <property type="entry name" value="Glyoxalase_II_hydrolase"/>
</dbReference>
<dbReference type="InterPro" id="IPR032282">
    <property type="entry name" value="HAGH_C"/>
</dbReference>
<dbReference type="CDD" id="cd07723">
    <property type="entry name" value="hydroxyacylglutathione_hydrolase_MBL-fold"/>
    <property type="match status" value="1"/>
</dbReference>
<dbReference type="InterPro" id="IPR035680">
    <property type="entry name" value="Clx_II_MBL"/>
</dbReference>
<dbReference type="Proteomes" id="UP000318294">
    <property type="component" value="Unassembled WGS sequence"/>
</dbReference>
<dbReference type="HAMAP" id="MF_01374">
    <property type="entry name" value="Glyoxalase_2"/>
    <property type="match status" value="1"/>
</dbReference>
<dbReference type="GO" id="GO:0046872">
    <property type="term" value="F:metal ion binding"/>
    <property type="evidence" value="ECO:0007669"/>
    <property type="project" value="UniProtKB-KW"/>
</dbReference>
<dbReference type="PANTHER" id="PTHR43705">
    <property type="entry name" value="HYDROXYACYLGLUTATHIONE HYDROLASE"/>
    <property type="match status" value="1"/>
</dbReference>
<evidence type="ECO:0000256" key="2">
    <source>
        <dbReference type="ARBA" id="ARBA00004963"/>
    </source>
</evidence>
<feature type="binding site" evidence="7">
    <location>
        <position position="139"/>
    </location>
    <ligand>
        <name>Zn(2+)</name>
        <dbReference type="ChEBI" id="CHEBI:29105"/>
        <label>1</label>
    </ligand>
</feature>
<dbReference type="InterPro" id="IPR036866">
    <property type="entry name" value="RibonucZ/Hydroxyglut_hydro"/>
</dbReference>
<keyword evidence="4 7" id="KW-0479">Metal-binding</keyword>
<organism evidence="9 10">
    <name type="scientific">Tepidimonas charontis</name>
    <dbReference type="NCBI Taxonomy" id="2267262"/>
    <lineage>
        <taxon>Bacteria</taxon>
        <taxon>Pseudomonadati</taxon>
        <taxon>Pseudomonadota</taxon>
        <taxon>Betaproteobacteria</taxon>
        <taxon>Burkholderiales</taxon>
        <taxon>Tepidimonas</taxon>
    </lineage>
</organism>
<feature type="binding site" evidence="7">
    <location>
        <position position="177"/>
    </location>
    <ligand>
        <name>Zn(2+)</name>
        <dbReference type="ChEBI" id="CHEBI:29105"/>
        <label>2</label>
    </ligand>
</feature>
<dbReference type="UniPathway" id="UPA00619">
    <property type="reaction ID" value="UER00676"/>
</dbReference>
<comment type="subunit">
    <text evidence="7">Monomer.</text>
</comment>
<comment type="catalytic activity">
    <reaction evidence="1 7">
        <text>an S-(2-hydroxyacyl)glutathione + H2O = a 2-hydroxy carboxylate + glutathione + H(+)</text>
        <dbReference type="Rhea" id="RHEA:21864"/>
        <dbReference type="ChEBI" id="CHEBI:15377"/>
        <dbReference type="ChEBI" id="CHEBI:15378"/>
        <dbReference type="ChEBI" id="CHEBI:57925"/>
        <dbReference type="ChEBI" id="CHEBI:58896"/>
        <dbReference type="ChEBI" id="CHEBI:71261"/>
        <dbReference type="EC" id="3.1.2.6"/>
    </reaction>
</comment>
<protein>
    <recommendedName>
        <fullName evidence="7">Hydroxyacylglutathione hydrolase</fullName>
        <ecNumber evidence="7">3.1.2.6</ecNumber>
    </recommendedName>
    <alternativeName>
        <fullName evidence="7">Glyoxalase II</fullName>
        <shortName evidence="7">Glx II</shortName>
    </alternativeName>
</protein>
<feature type="binding site" evidence="7">
    <location>
        <position position="64"/>
    </location>
    <ligand>
        <name>Zn(2+)</name>
        <dbReference type="ChEBI" id="CHEBI:29105"/>
        <label>2</label>
    </ligand>
</feature>
<feature type="binding site" evidence="7">
    <location>
        <position position="60"/>
    </location>
    <ligand>
        <name>Zn(2+)</name>
        <dbReference type="ChEBI" id="CHEBI:29105"/>
        <label>1</label>
    </ligand>
</feature>
<feature type="domain" description="Metallo-beta-lactamase" evidence="8">
    <location>
        <begin position="19"/>
        <end position="177"/>
    </location>
</feature>
<dbReference type="NCBIfam" id="TIGR03413">
    <property type="entry name" value="GSH_gloB"/>
    <property type="match status" value="1"/>
</dbReference>
<dbReference type="Gene3D" id="3.60.15.10">
    <property type="entry name" value="Ribonuclease Z/Hydroxyacylglutathione hydrolase-like"/>
    <property type="match status" value="1"/>
</dbReference>
<accession>A0A554XJY0</accession>
<comment type="similarity">
    <text evidence="3 7">Belongs to the metallo-beta-lactamase superfamily. Glyoxalase II family.</text>
</comment>
<dbReference type="PIRSF" id="PIRSF005457">
    <property type="entry name" value="Glx"/>
    <property type="match status" value="1"/>
</dbReference>
<comment type="pathway">
    <text evidence="2 7">Secondary metabolite metabolism; methylglyoxal degradation; (R)-lactate from methylglyoxal: step 2/2.</text>
</comment>
<evidence type="ECO:0000313" key="9">
    <source>
        <dbReference type="EMBL" id="TSE36136.1"/>
    </source>
</evidence>
<keyword evidence="5 7" id="KW-0378">Hydrolase</keyword>
<dbReference type="EMBL" id="VJON01000002">
    <property type="protein sequence ID" value="TSE36136.1"/>
    <property type="molecule type" value="Genomic_DNA"/>
</dbReference>
<keyword evidence="10" id="KW-1185">Reference proteome</keyword>
<dbReference type="EC" id="3.1.2.6" evidence="7"/>
<feature type="binding site" evidence="7">
    <location>
        <position position="62"/>
    </location>
    <ligand>
        <name>Zn(2+)</name>
        <dbReference type="ChEBI" id="CHEBI:29105"/>
        <label>1</label>
    </ligand>
</feature>
<name>A0A554XJY0_9BURK</name>
<evidence type="ECO:0000256" key="6">
    <source>
        <dbReference type="ARBA" id="ARBA00022833"/>
    </source>
</evidence>
<reference evidence="9 10" key="1">
    <citation type="submission" date="2019-07" db="EMBL/GenBank/DDBJ databases">
        <title>Tepidimonas charontis SPSP-6 draft genome.</title>
        <authorList>
            <person name="Da Costa M.S."/>
            <person name="Froufe H.J.C."/>
            <person name="Egas C."/>
            <person name="Albuquerque L."/>
        </authorList>
    </citation>
    <scope>NUCLEOTIDE SEQUENCE [LARGE SCALE GENOMIC DNA]</scope>
    <source>
        <strain evidence="9 10">SPSP-6</strain>
    </source>
</reference>
<sequence length="265" mass="28731">MVPSEPAALHVRPLPAFEDNYIWLLHDGQAAWVVDPGDAAVVQQALQTLGLPLAGIFITHHHGDHVGGVAALQAATGCRVVGPGREALPTAVRAVDEGDTIDALGQRWQVWHVPGHTAGHVAYVNEAAAGQPRWLFCGDTLFSAGCGRLFEGTPAQMLTSLDRLAHLPDDTRVCCAHEYTLANLRFARVVEPDNADVQAAMREAEQRRARGAPTLPSTIGQERRINPFLRVREPTVRAAVQQHMACAGDDVAVFAALRRWKDGFR</sequence>
<dbReference type="InterPro" id="IPR017782">
    <property type="entry name" value="Hydroxyacylglutathione_Hdrlase"/>
</dbReference>
<evidence type="ECO:0000256" key="3">
    <source>
        <dbReference type="ARBA" id="ARBA00006759"/>
    </source>
</evidence>
<comment type="caution">
    <text evidence="9">The sequence shown here is derived from an EMBL/GenBank/DDBJ whole genome shotgun (WGS) entry which is preliminary data.</text>
</comment>
<feature type="binding site" evidence="7">
    <location>
        <position position="65"/>
    </location>
    <ligand>
        <name>Zn(2+)</name>
        <dbReference type="ChEBI" id="CHEBI:29105"/>
        <label>2</label>
    </ligand>
</feature>
<feature type="binding site" evidence="7">
    <location>
        <position position="139"/>
    </location>
    <ligand>
        <name>Zn(2+)</name>
        <dbReference type="ChEBI" id="CHEBI:29105"/>
        <label>2</label>
    </ligand>
</feature>
<dbReference type="Pfam" id="PF16123">
    <property type="entry name" value="HAGH_C"/>
    <property type="match status" value="1"/>
</dbReference>
<dbReference type="InterPro" id="IPR001279">
    <property type="entry name" value="Metallo-B-lactamas"/>
</dbReference>
<dbReference type="SUPFAM" id="SSF56281">
    <property type="entry name" value="Metallo-hydrolase/oxidoreductase"/>
    <property type="match status" value="1"/>
</dbReference>
<proteinExistence type="inferred from homology"/>
<comment type="function">
    <text evidence="7">Thiolesterase that catalyzes the hydrolysis of S-D-lactoyl-glutathione to form glutathione and D-lactic acid.</text>
</comment>